<dbReference type="Gene3D" id="2.130.10.30">
    <property type="entry name" value="Regulator of chromosome condensation 1/beta-lactamase-inhibitor protein II"/>
    <property type="match status" value="2"/>
</dbReference>
<protein>
    <recommendedName>
        <fullName evidence="5">BNR repeat domain protein</fullName>
    </recommendedName>
</protein>
<dbReference type="InterPro" id="IPR051553">
    <property type="entry name" value="Ran_GTPase-activating"/>
</dbReference>
<accession>A0A4P2QHE4</accession>
<dbReference type="PROSITE" id="PS51257">
    <property type="entry name" value="PROKAR_LIPOPROTEIN"/>
    <property type="match status" value="1"/>
</dbReference>
<dbReference type="GO" id="GO:0005737">
    <property type="term" value="C:cytoplasm"/>
    <property type="evidence" value="ECO:0007669"/>
    <property type="project" value="TreeGrafter"/>
</dbReference>
<dbReference type="RefSeq" id="WP_129573461.1">
    <property type="nucleotide sequence ID" value="NZ_CP012672.1"/>
</dbReference>
<dbReference type="PROSITE" id="PS50012">
    <property type="entry name" value="RCC1_3"/>
    <property type="match status" value="1"/>
</dbReference>
<keyword evidence="2" id="KW-0732">Signal</keyword>
<evidence type="ECO:0000313" key="4">
    <source>
        <dbReference type="Proteomes" id="UP000295497"/>
    </source>
</evidence>
<organism evidence="3 4">
    <name type="scientific">Sorangium cellulosum</name>
    <name type="common">Polyangium cellulosum</name>
    <dbReference type="NCBI Taxonomy" id="56"/>
    <lineage>
        <taxon>Bacteria</taxon>
        <taxon>Pseudomonadati</taxon>
        <taxon>Myxococcota</taxon>
        <taxon>Polyangia</taxon>
        <taxon>Polyangiales</taxon>
        <taxon>Polyangiaceae</taxon>
        <taxon>Sorangium</taxon>
    </lineage>
</organism>
<dbReference type="PANTHER" id="PTHR45982:SF1">
    <property type="entry name" value="REGULATOR OF CHROMOSOME CONDENSATION"/>
    <property type="match status" value="1"/>
</dbReference>
<dbReference type="SUPFAM" id="SSF50985">
    <property type="entry name" value="RCC1/BLIP-II"/>
    <property type="match status" value="1"/>
</dbReference>
<reference evidence="3 4" key="1">
    <citation type="submission" date="2015-09" db="EMBL/GenBank/DDBJ databases">
        <title>Sorangium comparison.</title>
        <authorList>
            <person name="Zaburannyi N."/>
            <person name="Bunk B."/>
            <person name="Overmann J."/>
            <person name="Mueller R."/>
        </authorList>
    </citation>
    <scope>NUCLEOTIDE SEQUENCE [LARGE SCALE GENOMIC DNA]</scope>
    <source>
        <strain evidence="3 4">So ce836</strain>
    </source>
</reference>
<dbReference type="EMBL" id="CP012672">
    <property type="protein sequence ID" value="AUX29275.1"/>
    <property type="molecule type" value="Genomic_DNA"/>
</dbReference>
<evidence type="ECO:0000313" key="3">
    <source>
        <dbReference type="EMBL" id="AUX29275.1"/>
    </source>
</evidence>
<dbReference type="AlphaFoldDB" id="A0A4P2QHE4"/>
<name>A0A4P2QHE4_SORCE</name>
<dbReference type="InterPro" id="IPR000408">
    <property type="entry name" value="Reg_chr_condens"/>
</dbReference>
<feature type="compositionally biased region" description="Gly residues" evidence="1">
    <location>
        <begin position="34"/>
        <end position="67"/>
    </location>
</feature>
<feature type="signal peptide" evidence="2">
    <location>
        <begin position="1"/>
        <end position="20"/>
    </location>
</feature>
<evidence type="ECO:0000256" key="1">
    <source>
        <dbReference type="SAM" id="MobiDB-lite"/>
    </source>
</evidence>
<sequence length="420" mass="41608">MRRAIVTPLLYIVVLPAALAACGYVEIAPHDTSGGTGGGPAIAGTGGGPAIAETGGGPAVLETGGGPAVPETGSAGAGGEDAASTGSGGAPPDPPPAPSCSAAECAVRIAEGAPKCAASASGKAFCWWDGFVLGTRLAGPVEQPGLDDIVAASGLVEQMCFLHAGGRVSCLGLSHYGQLGQAVPVGASSAVPLELPGVEGVVQLSSGHHHVCGVLGSGKVVCWGGPSPAPVLGVEHVEDAYGIGVTQVPVTVTGVDDAVQVAANIDHTCALRATGEVACWGWLTSGGEAVTAVGVEGVEGAVEISAGWAHDCARLASGEVLCWSDRYQRADGARGPHQVPGLDDAIQVSAGYNLSCALRQGGRVVCWWASANATPSEIDIGEAVHVSVGYEEACAALASGEIACWPHHASSRSDVRVFGL</sequence>
<dbReference type="GO" id="GO:0005085">
    <property type="term" value="F:guanyl-nucleotide exchange factor activity"/>
    <property type="evidence" value="ECO:0007669"/>
    <property type="project" value="TreeGrafter"/>
</dbReference>
<proteinExistence type="predicted"/>
<dbReference type="PANTHER" id="PTHR45982">
    <property type="entry name" value="REGULATOR OF CHROMOSOME CONDENSATION"/>
    <property type="match status" value="1"/>
</dbReference>
<evidence type="ECO:0000256" key="2">
    <source>
        <dbReference type="SAM" id="SignalP"/>
    </source>
</evidence>
<evidence type="ECO:0008006" key="5">
    <source>
        <dbReference type="Google" id="ProtNLM"/>
    </source>
</evidence>
<gene>
    <name evidence="3" type="ORF">SOCE836_013630</name>
</gene>
<dbReference type="Pfam" id="PF13540">
    <property type="entry name" value="RCC1_2"/>
    <property type="match status" value="2"/>
</dbReference>
<dbReference type="Proteomes" id="UP000295497">
    <property type="component" value="Chromosome"/>
</dbReference>
<feature type="region of interest" description="Disordered" evidence="1">
    <location>
        <begin position="33"/>
        <end position="101"/>
    </location>
</feature>
<feature type="chain" id="PRO_5020956928" description="BNR repeat domain protein" evidence="2">
    <location>
        <begin position="21"/>
        <end position="420"/>
    </location>
</feature>
<dbReference type="InterPro" id="IPR009091">
    <property type="entry name" value="RCC1/BLIP-II"/>
</dbReference>